<dbReference type="InterPro" id="IPR009051">
    <property type="entry name" value="Helical_ferredxn"/>
</dbReference>
<dbReference type="PRINTS" id="PR00419">
    <property type="entry name" value="ADXRDTASE"/>
</dbReference>
<dbReference type="RefSeq" id="WP_005217166.1">
    <property type="nucleotide sequence ID" value="NZ_KI392032.1"/>
</dbReference>
<dbReference type="GO" id="GO:0016491">
    <property type="term" value="F:oxidoreductase activity"/>
    <property type="evidence" value="ECO:0007669"/>
    <property type="project" value="InterPro"/>
</dbReference>
<name>C3XEA2_9HELI</name>
<dbReference type="eggNOG" id="COG0493">
    <property type="taxonomic scope" value="Bacteria"/>
</dbReference>
<evidence type="ECO:0000259" key="5">
    <source>
        <dbReference type="Pfam" id="PF14691"/>
    </source>
</evidence>
<dbReference type="InterPro" id="IPR023753">
    <property type="entry name" value="FAD/NAD-binding_dom"/>
</dbReference>
<feature type="region of interest" description="Disordered" evidence="2">
    <location>
        <begin position="297"/>
        <end position="319"/>
    </location>
</feature>
<feature type="domain" description="NADH-ubiquinone oxidoreductase 51kDa subunit iron-sulphur binding" evidence="4">
    <location>
        <begin position="71"/>
        <end position="146"/>
    </location>
</feature>
<dbReference type="PANTHER" id="PTHR42783:SF3">
    <property type="entry name" value="GLUTAMATE SYNTHASE [NADPH] SMALL CHAIN-RELATED"/>
    <property type="match status" value="1"/>
</dbReference>
<dbReference type="SUPFAM" id="SSF46548">
    <property type="entry name" value="alpha-helical ferredoxin"/>
    <property type="match status" value="2"/>
</dbReference>
<feature type="domain" description="Dihydroprymidine dehydrogenase" evidence="5">
    <location>
        <begin position="409"/>
        <end position="488"/>
    </location>
</feature>
<dbReference type="Gene3D" id="3.50.50.60">
    <property type="entry name" value="FAD/NAD(P)-binding domain"/>
    <property type="match status" value="2"/>
</dbReference>
<dbReference type="SUPFAM" id="SSF51971">
    <property type="entry name" value="Nucleotide-binding domain"/>
    <property type="match status" value="1"/>
</dbReference>
<feature type="coiled-coil region" evidence="1">
    <location>
        <begin position="160"/>
        <end position="187"/>
    </location>
</feature>
<evidence type="ECO:0000259" key="4">
    <source>
        <dbReference type="Pfam" id="PF10589"/>
    </source>
</evidence>
<evidence type="ECO:0000313" key="6">
    <source>
        <dbReference type="EMBL" id="EEO23341.1"/>
    </source>
</evidence>
<organism evidence="6 7">
    <name type="scientific">Helicobacter bilis ATCC 43879</name>
    <dbReference type="NCBI Taxonomy" id="613026"/>
    <lineage>
        <taxon>Bacteria</taxon>
        <taxon>Pseudomonadati</taxon>
        <taxon>Campylobacterota</taxon>
        <taxon>Epsilonproteobacteria</taxon>
        <taxon>Campylobacterales</taxon>
        <taxon>Helicobacteraceae</taxon>
        <taxon>Helicobacter</taxon>
    </lineage>
</organism>
<accession>C3XEA2</accession>
<dbReference type="GO" id="GO:0051539">
    <property type="term" value="F:4 iron, 4 sulfur cluster binding"/>
    <property type="evidence" value="ECO:0007669"/>
    <property type="project" value="InterPro"/>
</dbReference>
<dbReference type="Pfam" id="PF14691">
    <property type="entry name" value="Fer4_20"/>
    <property type="match status" value="1"/>
</dbReference>
<evidence type="ECO:0008006" key="8">
    <source>
        <dbReference type="Google" id="ProtNLM"/>
    </source>
</evidence>
<dbReference type="AlphaFoldDB" id="C3XEA2"/>
<dbReference type="InterPro" id="IPR019575">
    <property type="entry name" value="Nuop51_4Fe4S-bd"/>
</dbReference>
<dbReference type="Proteomes" id="UP000005085">
    <property type="component" value="Unassembled WGS sequence"/>
</dbReference>
<comment type="caution">
    <text evidence="6">The sequence shown here is derived from an EMBL/GenBank/DDBJ whole genome shotgun (WGS) entry which is preliminary data.</text>
</comment>
<evidence type="ECO:0000256" key="2">
    <source>
        <dbReference type="SAM" id="MobiDB-lite"/>
    </source>
</evidence>
<reference evidence="6 7" key="1">
    <citation type="journal article" date="2014" name="Genome Announc.">
        <title>Draft genome sequences of six enterohepatic helicobacter species isolated from humans and one from rhesus macaques.</title>
        <authorList>
            <person name="Shen Z."/>
            <person name="Sheh A."/>
            <person name="Young S.K."/>
            <person name="Abouelliel A."/>
            <person name="Ward D.V."/>
            <person name="Earl A.M."/>
            <person name="Fox J.G."/>
        </authorList>
    </citation>
    <scope>NUCLEOTIDE SEQUENCE [LARGE SCALE GENOMIC DNA]</scope>
    <source>
        <strain evidence="6 7">ATCC 43879</strain>
    </source>
</reference>
<dbReference type="OrthoDB" id="9803192at2"/>
<evidence type="ECO:0000313" key="7">
    <source>
        <dbReference type="Proteomes" id="UP000005085"/>
    </source>
</evidence>
<keyword evidence="1" id="KW-0175">Coiled coil</keyword>
<keyword evidence="7" id="KW-1185">Reference proteome</keyword>
<dbReference type="InterPro" id="IPR036188">
    <property type="entry name" value="FAD/NAD-bd_sf"/>
</dbReference>
<dbReference type="EMBL" id="ACDN02000007">
    <property type="protein sequence ID" value="EEO23341.1"/>
    <property type="molecule type" value="Genomic_DNA"/>
</dbReference>
<feature type="compositionally biased region" description="Basic and acidic residues" evidence="2">
    <location>
        <begin position="306"/>
        <end position="318"/>
    </location>
</feature>
<dbReference type="InterPro" id="IPR028261">
    <property type="entry name" value="DPD_II"/>
</dbReference>
<sequence>MVKKTNPNIPYSLSDFPKVLPQVKFFTKEPIENTQKEIKAFVGWDGIVIFDPSLDILQTLKIYAKQYQNYAQSCGRCTPGKYGGKVLYELLEKLQNYDYVSDCEALKDIEKLKEVCELMKATSKCEVGKTTPNPILQILKEKPEVFAKALPLSKQKDSNLENSTQSLNDLTEQLKQSTKKLQDARDFVDKVQQSIESGVTPASLVHDVMQRIENIKATQEKEDLESIMIESARKIARESVDSSLNERTQGAGVQNDRNADFKNYALNSAVKKDSTQNLDSKNCHIEACAEISSIESNKDVSPFSKAQHDKISDSKESKMPTAEVSLDNFAGYQGGGEGSVLNIHDRADTIDSRKSGKETTQEIKTHTLMPVAYNITRDNSTENTFESLERYKSAITTKIDNLEYISKITAPCTDECPSRVDIPAYIEGVKDMRYLDSLSSTRGSMPLAQVCGRVCPHPCENACRRAILDDPISIMELKRIGANIEFNKKQTSKWQGYSHPNNIETREFANKSVGVIGAGPAGLSSAYYMALRGIKVDVYEALPVLGGEVAVGVPNYRMPINEYNHDIESLKSLGVIFHTNFLVDSKNISELESKHNALVIAVGTRASKKLGCKNENTTLSGYLPAIKFMDSVNLAQKFNIGELPNLAGKKVVCVGGGFTSMDVVRCCVRLGASSVIMLYRRDEATIIKNTSKEEYHEACEEGVVFQFLSAVDEIIEQDSRIKALKINRYELIKSDTSPKGELKLIEDGGVMLECDILIPAVSQEMDFPLDSSFGVEISKWKTIAVDDASFSTTKKGIFAAGDCVSGPLTIVNAVGQGRRVASVVANFLQTGEVAINDDERMEDLLKQIGVFDKNREIKGFLSGNTRAVSDKLQPEYRAGNFEEVNLGFDNEMAIAEAQRCMRCYYISMCVVGCDTDSKDKEALQKETT</sequence>
<dbReference type="Pfam" id="PF07992">
    <property type="entry name" value="Pyr_redox_2"/>
    <property type="match status" value="1"/>
</dbReference>
<evidence type="ECO:0000259" key="3">
    <source>
        <dbReference type="Pfam" id="PF07992"/>
    </source>
</evidence>
<dbReference type="Gene3D" id="1.20.1440.230">
    <property type="entry name" value="NADH-ubiquinone oxidoreductase 51kDa subunit, iron-sulphur binding domain"/>
    <property type="match status" value="1"/>
</dbReference>
<dbReference type="Gene3D" id="1.10.1060.10">
    <property type="entry name" value="Alpha-helical ferredoxin"/>
    <property type="match status" value="2"/>
</dbReference>
<dbReference type="HOGENOM" id="CLU_314909_0_0_7"/>
<dbReference type="PANTHER" id="PTHR42783">
    <property type="entry name" value="GLUTAMATE SYNTHASE [NADPH] SMALL CHAIN"/>
    <property type="match status" value="1"/>
</dbReference>
<gene>
    <name evidence="6" type="ORF">HRAG_00398</name>
</gene>
<proteinExistence type="predicted"/>
<dbReference type="SUPFAM" id="SSF140490">
    <property type="entry name" value="Nqo1C-terminal domain-like"/>
    <property type="match status" value="1"/>
</dbReference>
<protein>
    <recommendedName>
        <fullName evidence="8">NADH-ubiquinone oxidoreductase 51kDa subunit iron-sulphur binding domain-containing protein</fullName>
    </recommendedName>
</protein>
<feature type="domain" description="FAD/NAD(P)-binding" evidence="3">
    <location>
        <begin position="512"/>
        <end position="817"/>
    </location>
</feature>
<evidence type="ECO:0000256" key="1">
    <source>
        <dbReference type="SAM" id="Coils"/>
    </source>
</evidence>
<dbReference type="InterPro" id="IPR037207">
    <property type="entry name" value="Nuop51_4Fe4S-bd_sf"/>
</dbReference>
<dbReference type="Pfam" id="PF10589">
    <property type="entry name" value="NADH_4Fe-4S"/>
    <property type="match status" value="1"/>
</dbReference>